<reference evidence="2" key="1">
    <citation type="journal article" date="2019" name="Int. J. Syst. Evol. Microbiol.">
        <title>The Global Catalogue of Microorganisms (GCM) 10K type strain sequencing project: providing services to taxonomists for standard genome sequencing and annotation.</title>
        <authorList>
            <consortium name="The Broad Institute Genomics Platform"/>
            <consortium name="The Broad Institute Genome Sequencing Center for Infectious Disease"/>
            <person name="Wu L."/>
            <person name="Ma J."/>
        </authorList>
    </citation>
    <scope>NUCLEOTIDE SEQUENCE [LARGE SCALE GENOMIC DNA]</scope>
    <source>
        <strain evidence="2">JCM 9687</strain>
    </source>
</reference>
<name>A0ABP6RHR2_9PSEU</name>
<protein>
    <submittedName>
        <fullName evidence="1">Uncharacterized protein</fullName>
    </submittedName>
</protein>
<evidence type="ECO:0000313" key="1">
    <source>
        <dbReference type="EMBL" id="GAA3353609.1"/>
    </source>
</evidence>
<sequence length="99" mass="10094">MPAAGSLLLMPGLSYPQRRAGRALRSATAVADSEAALRCTYLSGVLLAVRLRLVLGRSGGRAGDRGRDRAGGPAGLAGRALLLITARPSPRRAAVFAAG</sequence>
<organism evidence="1 2">
    <name type="scientific">Saccharopolyspora gregorii</name>
    <dbReference type="NCBI Taxonomy" id="33914"/>
    <lineage>
        <taxon>Bacteria</taxon>
        <taxon>Bacillati</taxon>
        <taxon>Actinomycetota</taxon>
        <taxon>Actinomycetes</taxon>
        <taxon>Pseudonocardiales</taxon>
        <taxon>Pseudonocardiaceae</taxon>
        <taxon>Saccharopolyspora</taxon>
    </lineage>
</organism>
<proteinExistence type="predicted"/>
<accession>A0ABP6RHR2</accession>
<comment type="caution">
    <text evidence="1">The sequence shown here is derived from an EMBL/GenBank/DDBJ whole genome shotgun (WGS) entry which is preliminary data.</text>
</comment>
<gene>
    <name evidence="1" type="ORF">GCM10020366_07500</name>
</gene>
<evidence type="ECO:0000313" key="2">
    <source>
        <dbReference type="Proteomes" id="UP001500483"/>
    </source>
</evidence>
<dbReference type="EMBL" id="BAAAYK010000019">
    <property type="protein sequence ID" value="GAA3353609.1"/>
    <property type="molecule type" value="Genomic_DNA"/>
</dbReference>
<dbReference type="Proteomes" id="UP001500483">
    <property type="component" value="Unassembled WGS sequence"/>
</dbReference>
<keyword evidence="2" id="KW-1185">Reference proteome</keyword>